<reference evidence="1" key="2">
    <citation type="submission" date="2022-01" db="EMBL/GenBank/DDBJ databases">
        <authorList>
            <person name="Yamashiro T."/>
            <person name="Shiraishi A."/>
            <person name="Satake H."/>
            <person name="Nakayama K."/>
        </authorList>
    </citation>
    <scope>NUCLEOTIDE SEQUENCE</scope>
</reference>
<dbReference type="Proteomes" id="UP001151760">
    <property type="component" value="Unassembled WGS sequence"/>
</dbReference>
<dbReference type="PANTHER" id="PTHR31286:SF99">
    <property type="entry name" value="DUF4283 DOMAIN-CONTAINING PROTEIN"/>
    <property type="match status" value="1"/>
</dbReference>
<evidence type="ECO:0000313" key="2">
    <source>
        <dbReference type="Proteomes" id="UP001151760"/>
    </source>
</evidence>
<sequence>MIRNSFIILKKWTINTSPLKEELTRIPIWVKIHDIPLQVFSEDGISPITTKFGKPIMLDSYTSSMCIDSWGRSSFARCLIEIKADDVLKEIITMGILLLDGYGFSKETNKPPKVSVLPASSSGSPNGMNGGITFNIPVSNPYVVLNEESEEDVENVFDKSVNLLSSAKTGACTSTYTVSDG</sequence>
<dbReference type="PANTHER" id="PTHR31286">
    <property type="entry name" value="GLYCINE-RICH CELL WALL STRUCTURAL PROTEIN 1.8-LIKE"/>
    <property type="match status" value="1"/>
</dbReference>
<gene>
    <name evidence="1" type="ORF">Tco_0801683</name>
</gene>
<dbReference type="InterPro" id="IPR040256">
    <property type="entry name" value="At4g02000-like"/>
</dbReference>
<proteinExistence type="predicted"/>
<name>A0ABQ4ZXK5_9ASTR</name>
<comment type="caution">
    <text evidence="1">The sequence shown here is derived from an EMBL/GenBank/DDBJ whole genome shotgun (WGS) entry which is preliminary data.</text>
</comment>
<organism evidence="1 2">
    <name type="scientific">Tanacetum coccineum</name>
    <dbReference type="NCBI Taxonomy" id="301880"/>
    <lineage>
        <taxon>Eukaryota</taxon>
        <taxon>Viridiplantae</taxon>
        <taxon>Streptophyta</taxon>
        <taxon>Embryophyta</taxon>
        <taxon>Tracheophyta</taxon>
        <taxon>Spermatophyta</taxon>
        <taxon>Magnoliopsida</taxon>
        <taxon>eudicotyledons</taxon>
        <taxon>Gunneridae</taxon>
        <taxon>Pentapetalae</taxon>
        <taxon>asterids</taxon>
        <taxon>campanulids</taxon>
        <taxon>Asterales</taxon>
        <taxon>Asteraceae</taxon>
        <taxon>Asteroideae</taxon>
        <taxon>Anthemideae</taxon>
        <taxon>Anthemidinae</taxon>
        <taxon>Tanacetum</taxon>
    </lineage>
</organism>
<dbReference type="EMBL" id="BQNB010011753">
    <property type="protein sequence ID" value="GJS94715.1"/>
    <property type="molecule type" value="Genomic_DNA"/>
</dbReference>
<keyword evidence="2" id="KW-1185">Reference proteome</keyword>
<protein>
    <submittedName>
        <fullName evidence="1">Zinc knuckle CX2CX4HX4C containing protein</fullName>
    </submittedName>
</protein>
<reference evidence="1" key="1">
    <citation type="journal article" date="2022" name="Int. J. Mol. Sci.">
        <title>Draft Genome of Tanacetum Coccineum: Genomic Comparison of Closely Related Tanacetum-Family Plants.</title>
        <authorList>
            <person name="Yamashiro T."/>
            <person name="Shiraishi A."/>
            <person name="Nakayama K."/>
            <person name="Satake H."/>
        </authorList>
    </citation>
    <scope>NUCLEOTIDE SEQUENCE</scope>
</reference>
<accession>A0ABQ4ZXK5</accession>
<evidence type="ECO:0000313" key="1">
    <source>
        <dbReference type="EMBL" id="GJS94715.1"/>
    </source>
</evidence>